<evidence type="ECO:0000256" key="5">
    <source>
        <dbReference type="ARBA" id="ARBA00022989"/>
    </source>
</evidence>
<dbReference type="PROSITE" id="PS50939">
    <property type="entry name" value="CYTOCHROME_B561"/>
    <property type="match status" value="1"/>
</dbReference>
<dbReference type="Pfam" id="PF16010">
    <property type="entry name" value="CDH-cyt"/>
    <property type="match status" value="1"/>
</dbReference>
<evidence type="ECO:0000313" key="11">
    <source>
        <dbReference type="Proteomes" id="UP000799302"/>
    </source>
</evidence>
<dbReference type="InterPro" id="IPR005018">
    <property type="entry name" value="DOMON_domain"/>
</dbReference>
<evidence type="ECO:0000256" key="4">
    <source>
        <dbReference type="ARBA" id="ARBA00022982"/>
    </source>
</evidence>
<evidence type="ECO:0000313" key="10">
    <source>
        <dbReference type="EMBL" id="KAF2669851.1"/>
    </source>
</evidence>
<feature type="signal peptide" evidence="8">
    <location>
        <begin position="1"/>
        <end position="19"/>
    </location>
</feature>
<dbReference type="AlphaFoldDB" id="A0A6A6UE74"/>
<proteinExistence type="predicted"/>
<keyword evidence="8" id="KW-0732">Signal</keyword>
<keyword evidence="5 7" id="KW-1133">Transmembrane helix</keyword>
<dbReference type="Gene3D" id="1.20.120.1770">
    <property type="match status" value="1"/>
</dbReference>
<accession>A0A6A6UE74</accession>
<keyword evidence="6 7" id="KW-0472">Membrane</keyword>
<keyword evidence="2" id="KW-0813">Transport</keyword>
<protein>
    <submittedName>
        <fullName evidence="10">CBD9-like protein</fullName>
    </submittedName>
</protein>
<evidence type="ECO:0000256" key="8">
    <source>
        <dbReference type="SAM" id="SignalP"/>
    </source>
</evidence>
<feature type="transmembrane region" description="Helical" evidence="7">
    <location>
        <begin position="280"/>
        <end position="299"/>
    </location>
</feature>
<reference evidence="10" key="1">
    <citation type="journal article" date="2020" name="Stud. Mycol.">
        <title>101 Dothideomycetes genomes: a test case for predicting lifestyles and emergence of pathogens.</title>
        <authorList>
            <person name="Haridas S."/>
            <person name="Albert R."/>
            <person name="Binder M."/>
            <person name="Bloem J."/>
            <person name="Labutti K."/>
            <person name="Salamov A."/>
            <person name="Andreopoulos B."/>
            <person name="Baker S."/>
            <person name="Barry K."/>
            <person name="Bills G."/>
            <person name="Bluhm B."/>
            <person name="Cannon C."/>
            <person name="Castanera R."/>
            <person name="Culley D."/>
            <person name="Daum C."/>
            <person name="Ezra D."/>
            <person name="Gonzalez J."/>
            <person name="Henrissat B."/>
            <person name="Kuo A."/>
            <person name="Liang C."/>
            <person name="Lipzen A."/>
            <person name="Lutzoni F."/>
            <person name="Magnuson J."/>
            <person name="Mondo S."/>
            <person name="Nolan M."/>
            <person name="Ohm R."/>
            <person name="Pangilinan J."/>
            <person name="Park H.-J."/>
            <person name="Ramirez L."/>
            <person name="Alfaro M."/>
            <person name="Sun H."/>
            <person name="Tritt A."/>
            <person name="Yoshinaga Y."/>
            <person name="Zwiers L.-H."/>
            <person name="Turgeon B."/>
            <person name="Goodwin S."/>
            <person name="Spatafora J."/>
            <person name="Crous P."/>
            <person name="Grigoriev I."/>
        </authorList>
    </citation>
    <scope>NUCLEOTIDE SEQUENCE</scope>
    <source>
        <strain evidence="10">CBS 115976</strain>
    </source>
</reference>
<comment type="subcellular location">
    <subcellularLocation>
        <location evidence="1">Membrane</location>
    </subcellularLocation>
</comment>
<dbReference type="Gene3D" id="2.60.40.1210">
    <property type="entry name" value="Cellobiose dehydrogenase, cytochrome domain"/>
    <property type="match status" value="1"/>
</dbReference>
<feature type="transmembrane region" description="Helical" evidence="7">
    <location>
        <begin position="241"/>
        <end position="268"/>
    </location>
</feature>
<dbReference type="PANTHER" id="PTHR47797">
    <property type="entry name" value="DEHYDROGENASE, PUTATIVE (AFU_ORTHOLOGUE AFUA_8G05805)-RELATED"/>
    <property type="match status" value="1"/>
</dbReference>
<dbReference type="GO" id="GO:0016020">
    <property type="term" value="C:membrane"/>
    <property type="evidence" value="ECO:0007669"/>
    <property type="project" value="UniProtKB-SubCell"/>
</dbReference>
<name>A0A6A6UE74_9PEZI</name>
<keyword evidence="3 7" id="KW-0812">Transmembrane</keyword>
<dbReference type="CDD" id="cd09630">
    <property type="entry name" value="CDH_like_cytochrome"/>
    <property type="match status" value="1"/>
</dbReference>
<evidence type="ECO:0000256" key="7">
    <source>
        <dbReference type="SAM" id="Phobius"/>
    </source>
</evidence>
<evidence type="ECO:0000256" key="1">
    <source>
        <dbReference type="ARBA" id="ARBA00004370"/>
    </source>
</evidence>
<dbReference type="PANTHER" id="PTHR47797:SF1">
    <property type="entry name" value="CYTOCHROME B561 DOMAIN-CONTAINING PROTEIN-RELATED"/>
    <property type="match status" value="1"/>
</dbReference>
<gene>
    <name evidence="10" type="ORF">BT63DRAFT_439030</name>
</gene>
<dbReference type="InterPro" id="IPR015920">
    <property type="entry name" value="Cellobiose_DH-like_cyt"/>
</dbReference>
<feature type="transmembrane region" description="Helical" evidence="7">
    <location>
        <begin position="208"/>
        <end position="229"/>
    </location>
</feature>
<dbReference type="SMART" id="SM00664">
    <property type="entry name" value="DoH"/>
    <property type="match status" value="1"/>
</dbReference>
<organism evidence="10 11">
    <name type="scientific">Microthyrium microscopicum</name>
    <dbReference type="NCBI Taxonomy" id="703497"/>
    <lineage>
        <taxon>Eukaryota</taxon>
        <taxon>Fungi</taxon>
        <taxon>Dikarya</taxon>
        <taxon>Ascomycota</taxon>
        <taxon>Pezizomycotina</taxon>
        <taxon>Dothideomycetes</taxon>
        <taxon>Dothideomycetes incertae sedis</taxon>
        <taxon>Microthyriales</taxon>
        <taxon>Microthyriaceae</taxon>
        <taxon>Microthyrium</taxon>
    </lineage>
</organism>
<dbReference type="SUPFAM" id="SSF49344">
    <property type="entry name" value="CBD9-like"/>
    <property type="match status" value="1"/>
</dbReference>
<dbReference type="OrthoDB" id="19261at2759"/>
<dbReference type="EMBL" id="MU004234">
    <property type="protein sequence ID" value="KAF2669851.1"/>
    <property type="molecule type" value="Genomic_DNA"/>
</dbReference>
<feature type="transmembrane region" description="Helical" evidence="7">
    <location>
        <begin position="346"/>
        <end position="367"/>
    </location>
</feature>
<dbReference type="SMART" id="SM00665">
    <property type="entry name" value="B561"/>
    <property type="match status" value="1"/>
</dbReference>
<feature type="domain" description="Cytochrome b561" evidence="9">
    <location>
        <begin position="178"/>
        <end position="369"/>
    </location>
</feature>
<feature type="transmembrane region" description="Helical" evidence="7">
    <location>
        <begin position="319"/>
        <end position="340"/>
    </location>
</feature>
<dbReference type="CDD" id="cd08760">
    <property type="entry name" value="Cyt_b561_FRRS1_like"/>
    <property type="match status" value="1"/>
</dbReference>
<evidence type="ECO:0000256" key="2">
    <source>
        <dbReference type="ARBA" id="ARBA00022448"/>
    </source>
</evidence>
<feature type="chain" id="PRO_5025632523" evidence="8">
    <location>
        <begin position="20"/>
        <end position="469"/>
    </location>
</feature>
<dbReference type="Proteomes" id="UP000799302">
    <property type="component" value="Unassembled WGS sequence"/>
</dbReference>
<evidence type="ECO:0000256" key="6">
    <source>
        <dbReference type="ARBA" id="ARBA00023136"/>
    </source>
</evidence>
<keyword evidence="11" id="KW-1185">Reference proteome</keyword>
<evidence type="ECO:0000256" key="3">
    <source>
        <dbReference type="ARBA" id="ARBA00022692"/>
    </source>
</evidence>
<keyword evidence="4" id="KW-0249">Electron transport</keyword>
<evidence type="ECO:0000259" key="9">
    <source>
        <dbReference type="PROSITE" id="PS50939"/>
    </source>
</evidence>
<sequence length="469" mass="51305">MLHILLSALLLCIIQLTSAISTTCPDPNLCFSLSIPTTTASSGIGDIYLRITAPTTYSWVALAQGSQMANANFFLIYTAANTTNLTLSPRSSTGNIMPTYNSAIQAEILPGSGVVNNQMVAYIRCSNCSTWTGGSMDFTASSTNWIWATYQGAPMNTDDPAASIVKHDAGSYGHIAFGADAKGGSVDDLTTTGAGSTTFRSAEDPTTAYLIAIHGIIAAVMFAIVFPLGGILIRIGKSKNLLWIHAGLQLGGLVGYLAAFGLGIWLIAHGFQSHVTDKHFIIGVLVMLMLLCQGPLGWLHHRWFVMKDRRTVFSHLHLWFGRLVIPLGMVNAVFGLLLASAPVWKLALYCAVASTFLFMYCVAIVIGERRRPQQQTRPAVLTRRITRREISTAPQEWRVSTVSTASWPSSKDSFVTAVEDKEDFEIKMPARVLPRRMSIRHVPASPVVEFVPYSLEDRNMEDDDERVWL</sequence>
<dbReference type="InterPro" id="IPR006593">
    <property type="entry name" value="Cyt_b561/ferric_Rdtase_TM"/>
</dbReference>